<evidence type="ECO:0000256" key="4">
    <source>
        <dbReference type="ARBA" id="ARBA00022676"/>
    </source>
</evidence>
<dbReference type="Proteomes" id="UP000292085">
    <property type="component" value="Unassembled WGS sequence"/>
</dbReference>
<gene>
    <name evidence="10" type="ORF">EWE75_02395</name>
</gene>
<dbReference type="AlphaFoldDB" id="A0A4Q6XZC0"/>
<evidence type="ECO:0000256" key="2">
    <source>
        <dbReference type="ARBA" id="ARBA00005386"/>
    </source>
</evidence>
<dbReference type="Gene3D" id="3.40.50.11380">
    <property type="match status" value="1"/>
</dbReference>
<dbReference type="Gene3D" id="1.25.40.10">
    <property type="entry name" value="Tetratricopeptide repeat domain"/>
    <property type="match status" value="4"/>
</dbReference>
<dbReference type="PROSITE" id="PS50005">
    <property type="entry name" value="TPR"/>
    <property type="match status" value="5"/>
</dbReference>
<keyword evidence="5 10" id="KW-0808">Transferase</keyword>
<evidence type="ECO:0000259" key="9">
    <source>
        <dbReference type="Pfam" id="PF13844"/>
    </source>
</evidence>
<dbReference type="InterPro" id="IPR011990">
    <property type="entry name" value="TPR-like_helical_dom_sf"/>
</dbReference>
<dbReference type="Pfam" id="PF13414">
    <property type="entry name" value="TPR_11"/>
    <property type="match status" value="1"/>
</dbReference>
<dbReference type="SUPFAM" id="SSF48452">
    <property type="entry name" value="TPR-like"/>
    <property type="match status" value="1"/>
</dbReference>
<sequence length="688" mass="74659">MQARNLLTTAMRHHQTGQLGNAEQGYRAVLAIEPRNVDALHLLGVVAHQRGHNDAALDLIGRAIGQNGRVAAFHHNLGNVLGQLGRQADAVAAYRQAIRLQPEHVEAHASLAGLLVQQGEAQEALAAIDRALALRPLDAGKHVNRGNILHALGRSDAAIAAYRRAIELEPALAAAHNNLGLALIAREEVEAALPCYRRAITLKPDYVEAYVHLGNALQDLGQSGDAAAAYRQALVLQPDRADARLALAMTAIPIMPATPEAAAGTPHAFAAALDALATHPQGLSAAAGRSQPFYLAYRPVDVTADLCRYGDLVATPQPVPDREARTGRLRLLIVSAHVRDHPVWRVNLQGLLTHLDRSRFDVAVFHTGARTDEHTAWAAANVDTFVGGERNVAAWRAKIVEYRPDIILYPEVGMDPVTGALASQRLAAVQAAGWGHPITTGLPTIDLFFSGEALEGPDADRHYRERLVRLPRTGVSIEWTAEGGEPWQGPERAADVVRFALCQQPIKFDPADDALLTRIAKGSGACEFWLVMPNRQQWAGKQLVARLRDRFAEAGLDPDRYIKVASWMTSRRFNGFLDAMDVYLDCPAFSGFTTALQAVQRGLPIVTLEGRFLRQRMAAGLLRDIGMLDGITETPDAYVERAVAWANHARDTAGWSRSRDLLRDAASRAMGDPEPMLRLQDALIAAAG</sequence>
<comment type="caution">
    <text evidence="10">The sequence shown here is derived from an EMBL/GenBank/DDBJ whole genome shotgun (WGS) entry which is preliminary data.</text>
</comment>
<keyword evidence="4" id="KW-0328">Glycosyltransferase</keyword>
<feature type="domain" description="O-GlcNAc transferase C-terminal" evidence="9">
    <location>
        <begin position="503"/>
        <end position="648"/>
    </location>
</feature>
<dbReference type="InterPro" id="IPR051939">
    <property type="entry name" value="Glycosyltr_41/O-GlcNAc_trsf"/>
</dbReference>
<dbReference type="RefSeq" id="WP_130155088.1">
    <property type="nucleotide sequence ID" value="NZ_SGIS01000002.1"/>
</dbReference>
<evidence type="ECO:0000256" key="6">
    <source>
        <dbReference type="ARBA" id="ARBA00022737"/>
    </source>
</evidence>
<reference evidence="10 11" key="1">
    <citation type="submission" date="2019-02" db="EMBL/GenBank/DDBJ databases">
        <authorList>
            <person name="Li Y."/>
        </authorList>
    </citation>
    <scope>NUCLEOTIDE SEQUENCE [LARGE SCALE GENOMIC DNA]</scope>
    <source>
        <strain evidence="10 11">3-7</strain>
    </source>
</reference>
<protein>
    <recommendedName>
        <fullName evidence="3">protein O-GlcNAc transferase</fullName>
        <ecNumber evidence="3">2.4.1.255</ecNumber>
    </recommendedName>
</protein>
<dbReference type="GO" id="GO:0097363">
    <property type="term" value="F:protein O-acetylglucosaminyltransferase activity"/>
    <property type="evidence" value="ECO:0007669"/>
    <property type="project" value="UniProtKB-EC"/>
</dbReference>
<dbReference type="EC" id="2.4.1.255" evidence="3"/>
<dbReference type="EMBL" id="SGIS01000002">
    <property type="protein sequence ID" value="RZF66243.1"/>
    <property type="molecule type" value="Genomic_DNA"/>
</dbReference>
<dbReference type="Gene3D" id="3.40.50.2000">
    <property type="entry name" value="Glycogen Phosphorylase B"/>
    <property type="match status" value="1"/>
</dbReference>
<dbReference type="PANTHER" id="PTHR44835:SF1">
    <property type="entry name" value="PROTEIN O-GLCNAC TRANSFERASE"/>
    <property type="match status" value="1"/>
</dbReference>
<evidence type="ECO:0000256" key="5">
    <source>
        <dbReference type="ARBA" id="ARBA00022679"/>
    </source>
</evidence>
<dbReference type="SMART" id="SM00028">
    <property type="entry name" value="TPR"/>
    <property type="match status" value="6"/>
</dbReference>
<feature type="repeat" description="TPR" evidence="8">
    <location>
        <begin position="139"/>
        <end position="172"/>
    </location>
</feature>
<comment type="similarity">
    <text evidence="2">Belongs to the glycosyltransferase 41 family. O-GlcNAc transferase subfamily.</text>
</comment>
<dbReference type="OrthoDB" id="146908at2"/>
<dbReference type="Pfam" id="PF13432">
    <property type="entry name" value="TPR_16"/>
    <property type="match status" value="2"/>
</dbReference>
<organism evidence="10 11">
    <name type="scientific">Sphingomonas populi</name>
    <dbReference type="NCBI Taxonomy" id="2484750"/>
    <lineage>
        <taxon>Bacteria</taxon>
        <taxon>Pseudomonadati</taxon>
        <taxon>Pseudomonadota</taxon>
        <taxon>Alphaproteobacteria</taxon>
        <taxon>Sphingomonadales</taxon>
        <taxon>Sphingomonadaceae</taxon>
        <taxon>Sphingomonas</taxon>
    </lineage>
</organism>
<evidence type="ECO:0000313" key="10">
    <source>
        <dbReference type="EMBL" id="RZF66243.1"/>
    </source>
</evidence>
<keyword evidence="7 8" id="KW-0802">TPR repeat</keyword>
<dbReference type="Pfam" id="PF13844">
    <property type="entry name" value="Glyco_transf_41"/>
    <property type="match status" value="1"/>
</dbReference>
<name>A0A4Q6XZC0_9SPHN</name>
<evidence type="ECO:0000256" key="3">
    <source>
        <dbReference type="ARBA" id="ARBA00011970"/>
    </source>
</evidence>
<evidence type="ECO:0000256" key="8">
    <source>
        <dbReference type="PROSITE-ProRule" id="PRU00339"/>
    </source>
</evidence>
<dbReference type="PANTHER" id="PTHR44835">
    <property type="entry name" value="UDP-N-ACETYLGLUCOSAMINE--PEPTIDE N-ACETYLGLUCOSAMINYLTRANSFERASE SPINDLY-RELATED"/>
    <property type="match status" value="1"/>
</dbReference>
<keyword evidence="11" id="KW-1185">Reference proteome</keyword>
<dbReference type="InterPro" id="IPR019734">
    <property type="entry name" value="TPR_rpt"/>
</dbReference>
<feature type="repeat" description="TPR" evidence="8">
    <location>
        <begin position="71"/>
        <end position="104"/>
    </location>
</feature>
<evidence type="ECO:0000256" key="1">
    <source>
        <dbReference type="ARBA" id="ARBA00004922"/>
    </source>
</evidence>
<dbReference type="InterPro" id="IPR029489">
    <property type="entry name" value="OGT/SEC/SPY_C"/>
</dbReference>
<evidence type="ECO:0000256" key="7">
    <source>
        <dbReference type="ARBA" id="ARBA00022803"/>
    </source>
</evidence>
<proteinExistence type="inferred from homology"/>
<comment type="pathway">
    <text evidence="1">Protein modification; protein glycosylation.</text>
</comment>
<feature type="repeat" description="TPR" evidence="8">
    <location>
        <begin position="173"/>
        <end position="206"/>
    </location>
</feature>
<keyword evidence="6" id="KW-0677">Repeat</keyword>
<evidence type="ECO:0000313" key="11">
    <source>
        <dbReference type="Proteomes" id="UP000292085"/>
    </source>
</evidence>
<feature type="repeat" description="TPR" evidence="8">
    <location>
        <begin position="105"/>
        <end position="138"/>
    </location>
</feature>
<feature type="repeat" description="TPR" evidence="8">
    <location>
        <begin position="207"/>
        <end position="240"/>
    </location>
</feature>
<accession>A0A4Q6XZC0</accession>